<reference evidence="1 2" key="1">
    <citation type="submission" date="2022-09" db="EMBL/GenBank/DDBJ databases">
        <title>Enrichment on poylsaccharides allowed isolation of novel metabolic and taxonomic groups of Haloarchaea.</title>
        <authorList>
            <person name="Sorokin D.Y."/>
            <person name="Elcheninov A.G."/>
            <person name="Khizhniak T.V."/>
            <person name="Kolganova T.V."/>
            <person name="Kublanov I.V."/>
        </authorList>
    </citation>
    <scope>NUCLEOTIDE SEQUENCE [LARGE SCALE GENOMIC DNA]</scope>
    <source>
        <strain evidence="1 2">AArc-curdl1</strain>
    </source>
</reference>
<proteinExistence type="predicted"/>
<dbReference type="AlphaFoldDB" id="A0AAP2Z853"/>
<keyword evidence="2" id="KW-1185">Reference proteome</keyword>
<dbReference type="InterPro" id="IPR014729">
    <property type="entry name" value="Rossmann-like_a/b/a_fold"/>
</dbReference>
<name>A0AAP2Z853_9EURY</name>
<dbReference type="Gene3D" id="3.40.50.620">
    <property type="entry name" value="HUPs"/>
    <property type="match status" value="1"/>
</dbReference>
<accession>A0AAP2Z853</accession>
<organism evidence="1 2">
    <name type="scientific">Natronosalvus hydrolyticus</name>
    <dbReference type="NCBI Taxonomy" id="2979988"/>
    <lineage>
        <taxon>Archaea</taxon>
        <taxon>Methanobacteriati</taxon>
        <taxon>Methanobacteriota</taxon>
        <taxon>Stenosarchaea group</taxon>
        <taxon>Halobacteria</taxon>
        <taxon>Halobacteriales</taxon>
        <taxon>Natrialbaceae</taxon>
        <taxon>Natronosalvus</taxon>
    </lineage>
</organism>
<comment type="caution">
    <text evidence="1">The sequence shown here is derived from an EMBL/GenBank/DDBJ whole genome shotgun (WGS) entry which is preliminary data.</text>
</comment>
<protein>
    <recommendedName>
        <fullName evidence="3">Asparagine synthetase domain-containing protein</fullName>
    </recommendedName>
</protein>
<evidence type="ECO:0008006" key="3">
    <source>
        <dbReference type="Google" id="ProtNLM"/>
    </source>
</evidence>
<evidence type="ECO:0000313" key="1">
    <source>
        <dbReference type="EMBL" id="MCU4752491.1"/>
    </source>
</evidence>
<dbReference type="SUPFAM" id="SSF52402">
    <property type="entry name" value="Adenine nucleotide alpha hydrolases-like"/>
    <property type="match status" value="1"/>
</dbReference>
<dbReference type="EMBL" id="JAOPJZ010000007">
    <property type="protein sequence ID" value="MCU4752491.1"/>
    <property type="molecule type" value="Genomic_DNA"/>
</dbReference>
<gene>
    <name evidence="1" type="ORF">OB919_10905</name>
</gene>
<dbReference type="RefSeq" id="WP_342808823.1">
    <property type="nucleotide sequence ID" value="NZ_JAOPJZ010000007.1"/>
</dbReference>
<evidence type="ECO:0000313" key="2">
    <source>
        <dbReference type="Proteomes" id="UP001321047"/>
    </source>
</evidence>
<sequence>MNRELFGVFGGIDTFERFRTDDEFDTVLSGPTLTVGIRDGDLATPGWSATYANDEGFCVIWGEVYPPTDEGNAAQWLLDAYIEDGREVLSALNGSYLAVIYLESSDEAFVVTDPVRSRACFYTDEPGVRVFGTDAAMVGRSISNPTLDQQGILEFLHLGVVLGEKTSVAELDRLPLDSRLTPTAVDRLDRFVYEPRSFDYVDELAARLERALERRSTLPGKKGVLLSAGYDSRIILSQVSDLEQSYTVGSPTAQEVRGANRLAAQYDVAHTAFPPDERYLRPEERKLRYSQGIKESLHIHHAGYTDEMDVDTMYHGLLCDTFFRGHFTAQETIDVLGKRIPIGQLESNPNPVETLLGKFGYNREASESLAHRTSFGIDPEPFVSEAIESEFESYRDRTDSVQNTLTCCGIANQPSIPFHSQLSDHFLTSFLATDRELIEWHLRTPPKHRTTETFLRACKQLDSNILRHRPPDRPYGTTLFNEVEGFVRRKTPFLSSFEPPWPDRQQLFERHQLDQRMLGDLEHVHSLPARHKLRLLDLRGWLERWRGSDAPTLSELQPPETVPIRS</sequence>
<dbReference type="Proteomes" id="UP001321047">
    <property type="component" value="Unassembled WGS sequence"/>
</dbReference>